<evidence type="ECO:0000256" key="1">
    <source>
        <dbReference type="SAM" id="MobiDB-lite"/>
    </source>
</evidence>
<comment type="caution">
    <text evidence="2">The sequence shown here is derived from an EMBL/GenBank/DDBJ whole genome shotgun (WGS) entry which is preliminary data.</text>
</comment>
<dbReference type="EMBL" id="JABBYC010000061">
    <property type="protein sequence ID" value="MBL0888539.1"/>
    <property type="molecule type" value="Genomic_DNA"/>
</dbReference>
<keyword evidence="3" id="KW-1185">Reference proteome</keyword>
<dbReference type="RefSeq" id="WP_201850745.1">
    <property type="nucleotide sequence ID" value="NZ_JABBYC010000061.1"/>
</dbReference>
<reference evidence="2 3" key="1">
    <citation type="journal article" date="2021" name="Arch. Microbiol.">
        <title>Myceligenerans indicum sp. nov., an actinobacterium isolated from mangrove sediment of Sundarbans, India.</title>
        <authorList>
            <person name="Asha K."/>
            <person name="Bhadury P."/>
        </authorList>
    </citation>
    <scope>NUCLEOTIDE SEQUENCE [LARGE SCALE GENOMIC DNA]</scope>
    <source>
        <strain evidence="2 3">I2</strain>
    </source>
</reference>
<proteinExistence type="predicted"/>
<gene>
    <name evidence="2" type="ORF">HGK34_20035</name>
</gene>
<feature type="region of interest" description="Disordered" evidence="1">
    <location>
        <begin position="1"/>
        <end position="29"/>
    </location>
</feature>
<name>A0ABS1LQQ5_9MICO</name>
<dbReference type="Proteomes" id="UP000675409">
    <property type="component" value="Unassembled WGS sequence"/>
</dbReference>
<accession>A0ABS1LQQ5</accession>
<evidence type="ECO:0000313" key="2">
    <source>
        <dbReference type="EMBL" id="MBL0888539.1"/>
    </source>
</evidence>
<sequence>MSTIANTRLRQRRESTPSPSGSGRPMSRSELAEAVNAHVLAATGRHAVLDASTIARYERGLIHWPRAHHRAGLRAALNAATDHDLGFYPTPRGPGRPAGG</sequence>
<organism evidence="2 3">
    <name type="scientific">Myceligenerans indicum</name>
    <dbReference type="NCBI Taxonomy" id="2593663"/>
    <lineage>
        <taxon>Bacteria</taxon>
        <taxon>Bacillati</taxon>
        <taxon>Actinomycetota</taxon>
        <taxon>Actinomycetes</taxon>
        <taxon>Micrococcales</taxon>
        <taxon>Promicromonosporaceae</taxon>
        <taxon>Myceligenerans</taxon>
    </lineage>
</organism>
<protein>
    <submittedName>
        <fullName evidence="2">Helix-turn-helix transcriptional regulator</fullName>
    </submittedName>
</protein>
<evidence type="ECO:0000313" key="3">
    <source>
        <dbReference type="Proteomes" id="UP000675409"/>
    </source>
</evidence>
<feature type="compositionally biased region" description="Low complexity" evidence="1">
    <location>
        <begin position="16"/>
        <end position="29"/>
    </location>
</feature>